<evidence type="ECO:0000259" key="1">
    <source>
        <dbReference type="SMART" id="SM00829"/>
    </source>
</evidence>
<dbReference type="InterPro" id="IPR011032">
    <property type="entry name" value="GroES-like_sf"/>
</dbReference>
<dbReference type="GO" id="GO:0016491">
    <property type="term" value="F:oxidoreductase activity"/>
    <property type="evidence" value="ECO:0007669"/>
    <property type="project" value="InterPro"/>
</dbReference>
<dbReference type="Gene3D" id="3.90.180.10">
    <property type="entry name" value="Medium-chain alcohol dehydrogenases, catalytic domain"/>
    <property type="match status" value="1"/>
</dbReference>
<feature type="domain" description="Enoyl reductase (ER)" evidence="1">
    <location>
        <begin position="28"/>
        <end position="328"/>
    </location>
</feature>
<dbReference type="SUPFAM" id="SSF51735">
    <property type="entry name" value="NAD(P)-binding Rossmann-fold domains"/>
    <property type="match status" value="1"/>
</dbReference>
<dbReference type="SUPFAM" id="SSF50129">
    <property type="entry name" value="GroES-like"/>
    <property type="match status" value="1"/>
</dbReference>
<dbReference type="InterPro" id="IPR013154">
    <property type="entry name" value="ADH-like_N"/>
</dbReference>
<proteinExistence type="predicted"/>
<sequence length="331" mass="35368">MPQQSKTWLLRLLYPSNPMRKVMYDRFGDEQVLAVREQPTPTIASNQLLIQVKAASINPLDWKIYRGEMKLMSGSTFPKGVGIDFAGIVSQVGAGVTGYRSGDAVFGFLEVFTGGALAEYVVVTEATIAPKPANISFDQAAALPVTGLAALQIVDQLAAVGPGQEVLINGASGGVGLFAVQLAKQRGARVTAVAGPAGLLRATQLGADAVVDYTKQRLSQLPQRFDVIIDLSDKLAFKAARPLMKPRATFVSMLPSPLGLVGAFFHNLFSGRKHQILILKPTAAGLRVLAALTEQQLQIPVEKVYDLASVQQAYQETSQGKIKGKVVVVID</sequence>
<dbReference type="InterPro" id="IPR052733">
    <property type="entry name" value="Chloroplast_QOR"/>
</dbReference>
<dbReference type="InterPro" id="IPR002364">
    <property type="entry name" value="Quin_OxRdtase/zeta-crystal_CS"/>
</dbReference>
<dbReference type="CDD" id="cd08267">
    <property type="entry name" value="MDR1"/>
    <property type="match status" value="1"/>
</dbReference>
<reference evidence="3" key="1">
    <citation type="submission" date="2017-06" db="EMBL/GenBank/DDBJ databases">
        <authorList>
            <person name="Varghese N."/>
            <person name="Submissions S."/>
        </authorList>
    </citation>
    <scope>NUCLEOTIDE SEQUENCE [LARGE SCALE GENOMIC DNA]</scope>
    <source>
        <strain evidence="3">DSM 28041</strain>
    </source>
</reference>
<protein>
    <submittedName>
        <fullName evidence="2">NADPH:quinone reductase</fullName>
    </submittedName>
</protein>
<evidence type="ECO:0000313" key="2">
    <source>
        <dbReference type="EMBL" id="SNR97853.1"/>
    </source>
</evidence>
<dbReference type="PANTHER" id="PTHR44013:SF1">
    <property type="entry name" value="ZINC-TYPE ALCOHOL DEHYDROGENASE-LIKE PROTEIN C16A3.02C"/>
    <property type="match status" value="1"/>
</dbReference>
<dbReference type="Gene3D" id="3.40.50.720">
    <property type="entry name" value="NAD(P)-binding Rossmann-like Domain"/>
    <property type="match status" value="1"/>
</dbReference>
<dbReference type="RefSeq" id="WP_245855403.1">
    <property type="nucleotide sequence ID" value="NZ_FZNS01000014.1"/>
</dbReference>
<dbReference type="PROSITE" id="PS01162">
    <property type="entry name" value="QOR_ZETA_CRYSTAL"/>
    <property type="match status" value="1"/>
</dbReference>
<dbReference type="Proteomes" id="UP000198310">
    <property type="component" value="Unassembled WGS sequence"/>
</dbReference>
<dbReference type="EMBL" id="FZNS01000014">
    <property type="protein sequence ID" value="SNR97853.1"/>
    <property type="molecule type" value="Genomic_DNA"/>
</dbReference>
<accession>A0A239ASA7</accession>
<dbReference type="InterPro" id="IPR036291">
    <property type="entry name" value="NAD(P)-bd_dom_sf"/>
</dbReference>
<dbReference type="Pfam" id="PF13602">
    <property type="entry name" value="ADH_zinc_N_2"/>
    <property type="match status" value="1"/>
</dbReference>
<gene>
    <name evidence="2" type="ORF">SAMN06269173_11454</name>
</gene>
<dbReference type="SMART" id="SM00829">
    <property type="entry name" value="PKS_ER"/>
    <property type="match status" value="1"/>
</dbReference>
<organism evidence="2 3">
    <name type="scientific">Hymenobacter mucosus</name>
    <dbReference type="NCBI Taxonomy" id="1411120"/>
    <lineage>
        <taxon>Bacteria</taxon>
        <taxon>Pseudomonadati</taxon>
        <taxon>Bacteroidota</taxon>
        <taxon>Cytophagia</taxon>
        <taxon>Cytophagales</taxon>
        <taxon>Hymenobacteraceae</taxon>
        <taxon>Hymenobacter</taxon>
    </lineage>
</organism>
<evidence type="ECO:0000313" key="3">
    <source>
        <dbReference type="Proteomes" id="UP000198310"/>
    </source>
</evidence>
<dbReference type="Pfam" id="PF08240">
    <property type="entry name" value="ADH_N"/>
    <property type="match status" value="1"/>
</dbReference>
<name>A0A239ASA7_9BACT</name>
<dbReference type="InterPro" id="IPR020843">
    <property type="entry name" value="ER"/>
</dbReference>
<dbReference type="PANTHER" id="PTHR44013">
    <property type="entry name" value="ZINC-TYPE ALCOHOL DEHYDROGENASE-LIKE PROTEIN C16A3.02C"/>
    <property type="match status" value="1"/>
</dbReference>
<keyword evidence="3" id="KW-1185">Reference proteome</keyword>
<dbReference type="GO" id="GO:0008270">
    <property type="term" value="F:zinc ion binding"/>
    <property type="evidence" value="ECO:0007669"/>
    <property type="project" value="InterPro"/>
</dbReference>
<dbReference type="AlphaFoldDB" id="A0A239ASA7"/>